<dbReference type="PANTHER" id="PTHR35038:SF8">
    <property type="entry name" value="C-TYPE POLYHEME CYTOCHROME OMCC"/>
    <property type="match status" value="1"/>
</dbReference>
<feature type="transmembrane region" description="Helical" evidence="2">
    <location>
        <begin position="577"/>
        <end position="602"/>
    </location>
</feature>
<feature type="transmembrane region" description="Helical" evidence="2">
    <location>
        <begin position="512"/>
        <end position="540"/>
    </location>
</feature>
<feature type="transmembrane region" description="Helical" evidence="2">
    <location>
        <begin position="485"/>
        <end position="506"/>
    </location>
</feature>
<dbReference type="InterPro" id="IPR036280">
    <property type="entry name" value="Multihaem_cyt_sf"/>
</dbReference>
<dbReference type="RefSeq" id="WP_236889995.1">
    <property type="nucleotide sequence ID" value="NZ_AP024488.1"/>
</dbReference>
<gene>
    <name evidence="3" type="ORF">DSLASN_42420</name>
</gene>
<protein>
    <recommendedName>
        <fullName evidence="5">Cytochrome c-552/4 domain-containing protein</fullName>
    </recommendedName>
</protein>
<dbReference type="SUPFAM" id="SSF48695">
    <property type="entry name" value="Multiheme cytochromes"/>
    <property type="match status" value="1"/>
</dbReference>
<feature type="transmembrane region" description="Helical" evidence="2">
    <location>
        <begin position="444"/>
        <end position="464"/>
    </location>
</feature>
<proteinExistence type="predicted"/>
<accession>A0ABN6F9Q3</accession>
<dbReference type="PANTHER" id="PTHR35038">
    <property type="entry name" value="DISSIMILATORY SULFITE REDUCTASE SIRA"/>
    <property type="match status" value="1"/>
</dbReference>
<dbReference type="InterPro" id="IPR051829">
    <property type="entry name" value="Multiheme_Cytochr_ET"/>
</dbReference>
<keyword evidence="2" id="KW-0472">Membrane</keyword>
<dbReference type="Proteomes" id="UP001320148">
    <property type="component" value="Chromosome"/>
</dbReference>
<name>A0ABN6F9Q3_9BACT</name>
<keyword evidence="4" id="KW-1185">Reference proteome</keyword>
<organism evidence="3 4">
    <name type="scientific">Desulfoluna limicola</name>
    <dbReference type="NCBI Taxonomy" id="2810562"/>
    <lineage>
        <taxon>Bacteria</taxon>
        <taxon>Pseudomonadati</taxon>
        <taxon>Thermodesulfobacteriota</taxon>
        <taxon>Desulfobacteria</taxon>
        <taxon>Desulfobacterales</taxon>
        <taxon>Desulfolunaceae</taxon>
        <taxon>Desulfoluna</taxon>
    </lineage>
</organism>
<evidence type="ECO:0008006" key="5">
    <source>
        <dbReference type="Google" id="ProtNLM"/>
    </source>
</evidence>
<evidence type="ECO:0000313" key="4">
    <source>
        <dbReference type="Proteomes" id="UP001320148"/>
    </source>
</evidence>
<keyword evidence="1" id="KW-0732">Signal</keyword>
<keyword evidence="2" id="KW-0812">Transmembrane</keyword>
<feature type="transmembrane region" description="Helical" evidence="2">
    <location>
        <begin position="552"/>
        <end position="571"/>
    </location>
</feature>
<evidence type="ECO:0000256" key="1">
    <source>
        <dbReference type="ARBA" id="ARBA00022729"/>
    </source>
</evidence>
<evidence type="ECO:0000313" key="3">
    <source>
        <dbReference type="EMBL" id="BCS98610.1"/>
    </source>
</evidence>
<reference evidence="3 4" key="1">
    <citation type="submission" date="2021-02" db="EMBL/GenBank/DDBJ databases">
        <title>Complete genome of Desulfoluna sp. strain ASN36.</title>
        <authorList>
            <person name="Takahashi A."/>
            <person name="Kojima H."/>
            <person name="Fukui M."/>
        </authorList>
    </citation>
    <scope>NUCLEOTIDE SEQUENCE [LARGE SCALE GENOMIC DNA]</scope>
    <source>
        <strain evidence="3 4">ASN36</strain>
    </source>
</reference>
<evidence type="ECO:0000256" key="2">
    <source>
        <dbReference type="SAM" id="Phobius"/>
    </source>
</evidence>
<sequence>MEFDRDGLRYDDRLAQEPVLSDSLDGDYHKSRWDQSGVVEADCFVCHLPGYFYRSRLDQLARENFRWAVVAGSGLGQVEGAVRAGEKPSVVYNRRFFNEDGTVVIRMNSSPSSENCLFCHGLADLIKRGFSWNDHVNHDVHNANGVACTACHPGDGEHNFAKGDENLSTVRDDLDNTMRTCRDCHELGYMGAPKPSHYSIRPNHLEKLACEVCHIPFLGRSAAAGLDVATGQVVNYPTGGADKIGDGVSWMPSFYPSDDGRLQPVNPFAANLYTNRDAHGIYHPLFLKELAQAYTVVGGQLEAGGDGGPLVDTDDEIVAYLAALRATLEGNPRFGHVDPHYHMGGLVYSLQGLGQLVVEKDTSWVATPDAFNINHNVAPTQMALGAGGCSDCHGERAHLFVSWLNGGGGSGGRAEEMTLWGGLSGGGTWVYYLSQLHEYNALKIYMGPFFMLIVGALVFCRFLRNSAKHRAYSLTQHQDTFFSGHWLRSVRFACFTVIVLTGYLFFFNQVDILTLLFASPAVAIRLHWLFGLVFVFAVTLDYLTTRGDRRKPWWGAVMLATGGGLIFRGALSPNSIYLLSICHSFFAFLIVAMVVARGYWGWGRQRAMLQRMEKRLCQESCAEK</sequence>
<dbReference type="EMBL" id="AP024488">
    <property type="protein sequence ID" value="BCS98610.1"/>
    <property type="molecule type" value="Genomic_DNA"/>
</dbReference>
<keyword evidence="2" id="KW-1133">Transmembrane helix</keyword>